<evidence type="ECO:0008006" key="5">
    <source>
        <dbReference type="Google" id="ProtNLM"/>
    </source>
</evidence>
<dbReference type="InterPro" id="IPR028457">
    <property type="entry name" value="ABI"/>
</dbReference>
<accession>A0AAN8W8G9</accession>
<sequence length="330" mass="37537">MESETPSLGECGPQESTNYDELFLHKTLIFSESLKDLRNLRKQLHSAAEYFEQSYRKDEQKQIAMETLKDYVIKVLINTVDHLGFVAYKVNTVLDEKAGEISGAERQLSCIEQRLGSCQKFIDRQELAEQSLVINTTKHHKRQVCRALPSPVPHVTASNASFPLRVKLRNGKSLHNVVHRKSNQQSCIPYNDEDASLTKIAKAVRAKSEIPSPLFRNEHSAVPSRLHFSRPGETFSFTNISAEKRADSPLRSPFIRSGSLVTRPVTPNSADVKRYPSEPRRSVSFSIAAQRDRAKDIETQPSKSKRLMKAFLSMHKSKKSDSFYRYLDEN</sequence>
<gene>
    <name evidence="3" type="ORF">RJ641_001418</name>
</gene>
<protein>
    <recommendedName>
        <fullName evidence="5">Protein ABIL2-like</fullName>
    </recommendedName>
</protein>
<dbReference type="EMBL" id="JBAMMX010000001">
    <property type="protein sequence ID" value="KAK6947945.1"/>
    <property type="molecule type" value="Genomic_DNA"/>
</dbReference>
<comment type="similarity">
    <text evidence="1">Belongs to the ABI family.</text>
</comment>
<evidence type="ECO:0000313" key="4">
    <source>
        <dbReference type="Proteomes" id="UP001370490"/>
    </source>
</evidence>
<evidence type="ECO:0000256" key="2">
    <source>
        <dbReference type="ARBA" id="ARBA00025223"/>
    </source>
</evidence>
<dbReference type="Gene3D" id="6.10.140.1620">
    <property type="match status" value="1"/>
</dbReference>
<dbReference type="Proteomes" id="UP001370490">
    <property type="component" value="Unassembled WGS sequence"/>
</dbReference>
<keyword evidence="4" id="KW-1185">Reference proteome</keyword>
<dbReference type="PANTHER" id="PTHR10460:SF10">
    <property type="entry name" value="PROTEIN ABIL3"/>
    <property type="match status" value="1"/>
</dbReference>
<evidence type="ECO:0000313" key="3">
    <source>
        <dbReference type="EMBL" id="KAK6947945.1"/>
    </source>
</evidence>
<dbReference type="AlphaFoldDB" id="A0AAN8W8G9"/>
<reference evidence="3 4" key="1">
    <citation type="submission" date="2023-12" db="EMBL/GenBank/DDBJ databases">
        <title>A high-quality genome assembly for Dillenia turbinata (Dilleniales).</title>
        <authorList>
            <person name="Chanderbali A."/>
        </authorList>
    </citation>
    <scope>NUCLEOTIDE SEQUENCE [LARGE SCALE GENOMIC DNA]</scope>
    <source>
        <strain evidence="3">LSX21</strain>
        <tissue evidence="3">Leaf</tissue>
    </source>
</reference>
<evidence type="ECO:0000256" key="1">
    <source>
        <dbReference type="ARBA" id="ARBA00010020"/>
    </source>
</evidence>
<name>A0AAN8W8G9_9MAGN</name>
<organism evidence="3 4">
    <name type="scientific">Dillenia turbinata</name>
    <dbReference type="NCBI Taxonomy" id="194707"/>
    <lineage>
        <taxon>Eukaryota</taxon>
        <taxon>Viridiplantae</taxon>
        <taxon>Streptophyta</taxon>
        <taxon>Embryophyta</taxon>
        <taxon>Tracheophyta</taxon>
        <taxon>Spermatophyta</taxon>
        <taxon>Magnoliopsida</taxon>
        <taxon>eudicotyledons</taxon>
        <taxon>Gunneridae</taxon>
        <taxon>Pentapetalae</taxon>
        <taxon>Dilleniales</taxon>
        <taxon>Dilleniaceae</taxon>
        <taxon>Dillenia</taxon>
    </lineage>
</organism>
<comment type="function">
    <text evidence="2">Involved in regulation of actin and microtubule organization. Part of a WAVE complex that activates the Arp2/3 complex.</text>
</comment>
<comment type="caution">
    <text evidence="3">The sequence shown here is derived from an EMBL/GenBank/DDBJ whole genome shotgun (WGS) entry which is preliminary data.</text>
</comment>
<proteinExistence type="inferred from homology"/>
<dbReference type="PANTHER" id="PTHR10460">
    <property type="entry name" value="ABL INTERACTOR FAMILY MEMBER"/>
    <property type="match status" value="1"/>
</dbReference>